<comment type="cofactor">
    <cofactor evidence="6">
        <name>Zn(2+)</name>
        <dbReference type="ChEBI" id="CHEBI:29105"/>
    </cofactor>
    <text evidence="6">Binds 1 zinc ion.</text>
</comment>
<dbReference type="InterPro" id="IPR034006">
    <property type="entry name" value="M3B_PepF_2"/>
</dbReference>
<dbReference type="GO" id="GO:0004181">
    <property type="term" value="F:metallocarboxypeptidase activity"/>
    <property type="evidence" value="ECO:0007669"/>
    <property type="project" value="InterPro"/>
</dbReference>
<comment type="caution">
    <text evidence="9">The sequence shown here is derived from an EMBL/GenBank/DDBJ whole genome shotgun (WGS) entry which is preliminary data.</text>
</comment>
<evidence type="ECO:0000256" key="1">
    <source>
        <dbReference type="ARBA" id="ARBA00022670"/>
    </source>
</evidence>
<evidence type="ECO:0000256" key="3">
    <source>
        <dbReference type="ARBA" id="ARBA00022801"/>
    </source>
</evidence>
<dbReference type="SUPFAM" id="SSF55486">
    <property type="entry name" value="Metalloproteases ('zincins'), catalytic domain"/>
    <property type="match status" value="1"/>
</dbReference>
<dbReference type="OrthoDB" id="9769691at2"/>
<name>A0A235F9Z5_9BACL</name>
<keyword evidence="1 6" id="KW-0645">Protease</keyword>
<protein>
    <submittedName>
        <fullName evidence="9">Oligoendopeptidase</fullName>
    </submittedName>
</protein>
<keyword evidence="5 6" id="KW-0482">Metalloprotease</keyword>
<keyword evidence="4 6" id="KW-0862">Zinc</keyword>
<comment type="similarity">
    <text evidence="6">Belongs to the peptidase M3 family.</text>
</comment>
<evidence type="ECO:0000313" key="9">
    <source>
        <dbReference type="EMBL" id="OYD57999.1"/>
    </source>
</evidence>
<dbReference type="RefSeq" id="WP_094252032.1">
    <property type="nucleotide sequence ID" value="NZ_JBHLXL010000001.1"/>
</dbReference>
<dbReference type="Pfam" id="PF01432">
    <property type="entry name" value="Peptidase_M3"/>
    <property type="match status" value="1"/>
</dbReference>
<dbReference type="GO" id="GO:0006508">
    <property type="term" value="P:proteolysis"/>
    <property type="evidence" value="ECO:0007669"/>
    <property type="project" value="UniProtKB-KW"/>
</dbReference>
<feature type="domain" description="Peptidase M3A/M3B catalytic" evidence="7">
    <location>
        <begin position="202"/>
        <end position="578"/>
    </location>
</feature>
<keyword evidence="10" id="KW-1185">Reference proteome</keyword>
<dbReference type="CDD" id="cd09607">
    <property type="entry name" value="M3B_PepF"/>
    <property type="match status" value="1"/>
</dbReference>
<dbReference type="Proteomes" id="UP000215059">
    <property type="component" value="Unassembled WGS sequence"/>
</dbReference>
<evidence type="ECO:0000256" key="4">
    <source>
        <dbReference type="ARBA" id="ARBA00022833"/>
    </source>
</evidence>
<dbReference type="EMBL" id="NOII01000002">
    <property type="protein sequence ID" value="OYD57999.1"/>
    <property type="molecule type" value="Genomic_DNA"/>
</dbReference>
<dbReference type="Pfam" id="PF08439">
    <property type="entry name" value="Peptidase_M3_N"/>
    <property type="match status" value="1"/>
</dbReference>
<dbReference type="AlphaFoldDB" id="A0A235F9Z5"/>
<evidence type="ECO:0000259" key="7">
    <source>
        <dbReference type="Pfam" id="PF01432"/>
    </source>
</evidence>
<evidence type="ECO:0000256" key="5">
    <source>
        <dbReference type="ARBA" id="ARBA00023049"/>
    </source>
</evidence>
<dbReference type="Gene3D" id="1.10.1370.20">
    <property type="entry name" value="Oligoendopeptidase f, C-terminal domain"/>
    <property type="match status" value="1"/>
</dbReference>
<accession>A0A235F9Z5</accession>
<dbReference type="Gene3D" id="1.20.140.70">
    <property type="entry name" value="Oligopeptidase f, N-terminal domain"/>
    <property type="match status" value="1"/>
</dbReference>
<evidence type="ECO:0000256" key="6">
    <source>
        <dbReference type="RuleBase" id="RU003435"/>
    </source>
</evidence>
<reference evidence="9 10" key="1">
    <citation type="submission" date="2017-07" db="EMBL/GenBank/DDBJ databases">
        <title>Fictibacillus sp. nov. GDSW-R2A3 Genome sequencing and assembly.</title>
        <authorList>
            <person name="Mayilraj S."/>
        </authorList>
    </citation>
    <scope>NUCLEOTIDE SEQUENCE [LARGE SCALE GENOMIC DNA]</scope>
    <source>
        <strain evidence="9 10">GDSW-R2A3</strain>
    </source>
</reference>
<dbReference type="PANTHER" id="PTHR34217">
    <property type="entry name" value="METAL-DEPENDENT CARBOXYPEPTIDASE"/>
    <property type="match status" value="1"/>
</dbReference>
<dbReference type="InterPro" id="IPR013647">
    <property type="entry name" value="OligopepF_N_dom"/>
</dbReference>
<dbReference type="InterPro" id="IPR011977">
    <property type="entry name" value="Pept_M3B_clade3"/>
</dbReference>
<keyword evidence="2 6" id="KW-0479">Metal-binding</keyword>
<dbReference type="InterPro" id="IPR001567">
    <property type="entry name" value="Pept_M3A_M3B_dom"/>
</dbReference>
<dbReference type="InterPro" id="IPR001333">
    <property type="entry name" value="Peptidase_M32_Taq"/>
</dbReference>
<dbReference type="GO" id="GO:0004222">
    <property type="term" value="F:metalloendopeptidase activity"/>
    <property type="evidence" value="ECO:0007669"/>
    <property type="project" value="InterPro"/>
</dbReference>
<dbReference type="PANTHER" id="PTHR34217:SF1">
    <property type="entry name" value="CARBOXYPEPTIDASE 1"/>
    <property type="match status" value="1"/>
</dbReference>
<dbReference type="InterPro" id="IPR042088">
    <property type="entry name" value="OligoPept_F_C"/>
</dbReference>
<gene>
    <name evidence="9" type="ORF">CGZ90_08910</name>
</gene>
<evidence type="ECO:0000259" key="8">
    <source>
        <dbReference type="Pfam" id="PF08439"/>
    </source>
</evidence>
<feature type="domain" description="Oligopeptidase F N-terminal" evidence="8">
    <location>
        <begin position="112"/>
        <end position="178"/>
    </location>
</feature>
<keyword evidence="3 6" id="KW-0378">Hydrolase</keyword>
<sequence>MLLQGLKQTWNLDTAFKGGSSSPELLEKIQWLQQTAAEIEANAGSFEFSEEAFKTLTEELQNFSAELSTAGSFIGCLIAQNVHDKEAISLRGKLEAVYAMYSNAMSALSIKWMETPDEKWSAVLEKEDYGHIGFYLNEKRNAAKEKLSAGKEALINDLAVDGYHAWSTLYDQVVGKMEIPVTYEGKDEKLSVGQAENRLGHGDRNVRRETFESYTKAWEQDADFCASALNHIAGFRNSVYKHRGWESVLKEPLAINRMQQETLDAMWGAIQSQKNIFVQYLQRKAKILGVDKLAWYDIDAPLSEANSKMDYDEAANFIVEHFKSVAPVMSAFSEKAFIESWVEAEDRPGKRPGGFCTGFPTKKETRIFMTFSGTPSNVSTLAHELGHSFHSDVLKDLPYFSTKYAMNVAETASTFAELIVSDAAVDNAKTQDEKIALLEDKAQRAVAFFMNIHARFLFETRMYEERKSGQLSAARLCELMEEAQKEAYCDELSEYHPYFWASKLHFYITDVPFYNFPYTFGFLFSAGIYAVAKQEGPSFEEKYIKLLRDTGKMQVEELAQKHLGVDITKQDFWLKGIELASQDVEQFLELTK</sequence>
<evidence type="ECO:0000256" key="2">
    <source>
        <dbReference type="ARBA" id="ARBA00022723"/>
    </source>
</evidence>
<proteinExistence type="inferred from homology"/>
<dbReference type="NCBIfam" id="TIGR02290">
    <property type="entry name" value="M3_fam_3"/>
    <property type="match status" value="1"/>
</dbReference>
<dbReference type="GO" id="GO:0046872">
    <property type="term" value="F:metal ion binding"/>
    <property type="evidence" value="ECO:0007669"/>
    <property type="project" value="UniProtKB-UniRule"/>
</dbReference>
<organism evidence="9 10">
    <name type="scientific">Fictibacillus aquaticus</name>
    <dbReference type="NCBI Taxonomy" id="2021314"/>
    <lineage>
        <taxon>Bacteria</taxon>
        <taxon>Bacillati</taxon>
        <taxon>Bacillota</taxon>
        <taxon>Bacilli</taxon>
        <taxon>Bacillales</taxon>
        <taxon>Fictibacillaceae</taxon>
        <taxon>Fictibacillus</taxon>
    </lineage>
</organism>
<evidence type="ECO:0000313" key="10">
    <source>
        <dbReference type="Proteomes" id="UP000215059"/>
    </source>
</evidence>